<feature type="site" description="Contributes to redox potential value" evidence="6">
    <location>
        <position position="25"/>
    </location>
</feature>
<dbReference type="EMBL" id="GL377566">
    <property type="protein sequence ID" value="EFJ37205.1"/>
    <property type="molecule type" value="Genomic_DNA"/>
</dbReference>
<keyword evidence="3" id="KW-0249">Electron transport</keyword>
<proteinExistence type="predicted"/>
<sequence>EDEFEAAVLKSELPVLVDFWAEWCGPCKLVAPVVDWASEEYAGKLEVYKVDTDKSPGLVEKYKLYGLPTLVMFKNGGIVSGSRREGAITKAKIKSYLDDFLQS</sequence>
<dbReference type="Pfam" id="PF00085">
    <property type="entry name" value="Thioredoxin"/>
    <property type="match status" value="1"/>
</dbReference>
<name>D8QR85_SELML</name>
<keyword evidence="1" id="KW-0813">Transport</keyword>
<dbReference type="CDD" id="cd02947">
    <property type="entry name" value="TRX_family"/>
    <property type="match status" value="1"/>
</dbReference>
<dbReference type="NCBIfam" id="TIGR01068">
    <property type="entry name" value="thioredoxin"/>
    <property type="match status" value="1"/>
</dbReference>
<dbReference type="PANTHER" id="PTHR45663:SF22">
    <property type="entry name" value="THIOREDOXIN X, CHLOROPLASTIC"/>
    <property type="match status" value="1"/>
</dbReference>
<dbReference type="GO" id="GO:0015035">
    <property type="term" value="F:protein-disulfide reductase activity"/>
    <property type="evidence" value="ECO:0000318"/>
    <property type="project" value="GO_Central"/>
</dbReference>
<keyword evidence="2" id="KW-0809">Transit peptide</keyword>
<dbReference type="SUPFAM" id="SSF52833">
    <property type="entry name" value="Thioredoxin-like"/>
    <property type="match status" value="1"/>
</dbReference>
<feature type="active site" description="Nucleophile" evidence="6">
    <location>
        <position position="27"/>
    </location>
</feature>
<dbReference type="OMA" id="MDWAEKE"/>
<evidence type="ECO:0000313" key="10">
    <source>
        <dbReference type="Proteomes" id="UP000001514"/>
    </source>
</evidence>
<dbReference type="Gene3D" id="3.40.30.10">
    <property type="entry name" value="Glutaredoxin"/>
    <property type="match status" value="1"/>
</dbReference>
<dbReference type="InterPro" id="IPR013766">
    <property type="entry name" value="Thioredoxin_domain"/>
</dbReference>
<feature type="site" description="Deprotonates C-terminal active site Cys" evidence="6">
    <location>
        <position position="18"/>
    </location>
</feature>
<evidence type="ECO:0000256" key="4">
    <source>
        <dbReference type="ARBA" id="ARBA00023157"/>
    </source>
</evidence>
<evidence type="ECO:0000256" key="1">
    <source>
        <dbReference type="ARBA" id="ARBA00022448"/>
    </source>
</evidence>
<evidence type="ECO:0000313" key="9">
    <source>
        <dbReference type="EMBL" id="EFJ37205.1"/>
    </source>
</evidence>
<accession>D8QR85</accession>
<evidence type="ECO:0000256" key="7">
    <source>
        <dbReference type="PIRSR" id="PIRSR000077-4"/>
    </source>
</evidence>
<keyword evidence="10" id="KW-1185">Reference proteome</keyword>
<dbReference type="PIRSF" id="PIRSF000077">
    <property type="entry name" value="Thioredoxin"/>
    <property type="match status" value="1"/>
</dbReference>
<dbReference type="PANTHER" id="PTHR45663">
    <property type="entry name" value="GEO12009P1"/>
    <property type="match status" value="1"/>
</dbReference>
<dbReference type="Proteomes" id="UP000001514">
    <property type="component" value="Unassembled WGS sequence"/>
</dbReference>
<gene>
    <name evidence="9" type="ORF">SELMODRAFT_39013</name>
</gene>
<dbReference type="STRING" id="88036.D8QR85"/>
<feature type="disulfide bond" description="Redox-active" evidence="7">
    <location>
        <begin position="24"/>
        <end position="27"/>
    </location>
</feature>
<dbReference type="OrthoDB" id="19690at2759"/>
<dbReference type="InParanoid" id="D8QR85"/>
<dbReference type="eggNOG" id="KOG0910">
    <property type="taxonomic scope" value="Eukaryota"/>
</dbReference>
<feature type="site" description="Contributes to redox potential value" evidence="6">
    <location>
        <position position="26"/>
    </location>
</feature>
<dbReference type="PRINTS" id="PR00421">
    <property type="entry name" value="THIOREDOXIN"/>
</dbReference>
<evidence type="ECO:0000256" key="3">
    <source>
        <dbReference type="ARBA" id="ARBA00022982"/>
    </source>
</evidence>
<dbReference type="InterPro" id="IPR036249">
    <property type="entry name" value="Thioredoxin-like_sf"/>
</dbReference>
<feature type="non-terminal residue" evidence="9">
    <location>
        <position position="103"/>
    </location>
</feature>
<dbReference type="AlphaFoldDB" id="D8QR85"/>
<dbReference type="Gramene" id="EFJ37205">
    <property type="protein sequence ID" value="EFJ37205"/>
    <property type="gene ID" value="SELMODRAFT_39013"/>
</dbReference>
<dbReference type="PROSITE" id="PS00194">
    <property type="entry name" value="THIOREDOXIN_1"/>
    <property type="match status" value="1"/>
</dbReference>
<evidence type="ECO:0000256" key="2">
    <source>
        <dbReference type="ARBA" id="ARBA00022946"/>
    </source>
</evidence>
<evidence type="ECO:0000256" key="5">
    <source>
        <dbReference type="ARBA" id="ARBA00023284"/>
    </source>
</evidence>
<feature type="domain" description="Thioredoxin" evidence="8">
    <location>
        <begin position="1"/>
        <end position="102"/>
    </location>
</feature>
<keyword evidence="4 7" id="KW-1015">Disulfide bond</keyword>
<reference evidence="9 10" key="1">
    <citation type="journal article" date="2011" name="Science">
        <title>The Selaginella genome identifies genetic changes associated with the evolution of vascular plants.</title>
        <authorList>
            <person name="Banks J.A."/>
            <person name="Nishiyama T."/>
            <person name="Hasebe M."/>
            <person name="Bowman J.L."/>
            <person name="Gribskov M."/>
            <person name="dePamphilis C."/>
            <person name="Albert V.A."/>
            <person name="Aono N."/>
            <person name="Aoyama T."/>
            <person name="Ambrose B.A."/>
            <person name="Ashton N.W."/>
            <person name="Axtell M.J."/>
            <person name="Barker E."/>
            <person name="Barker M.S."/>
            <person name="Bennetzen J.L."/>
            <person name="Bonawitz N.D."/>
            <person name="Chapple C."/>
            <person name="Cheng C."/>
            <person name="Correa L.G."/>
            <person name="Dacre M."/>
            <person name="DeBarry J."/>
            <person name="Dreyer I."/>
            <person name="Elias M."/>
            <person name="Engstrom E.M."/>
            <person name="Estelle M."/>
            <person name="Feng L."/>
            <person name="Finet C."/>
            <person name="Floyd S.K."/>
            <person name="Frommer W.B."/>
            <person name="Fujita T."/>
            <person name="Gramzow L."/>
            <person name="Gutensohn M."/>
            <person name="Harholt J."/>
            <person name="Hattori M."/>
            <person name="Heyl A."/>
            <person name="Hirai T."/>
            <person name="Hiwatashi Y."/>
            <person name="Ishikawa M."/>
            <person name="Iwata M."/>
            <person name="Karol K.G."/>
            <person name="Koehler B."/>
            <person name="Kolukisaoglu U."/>
            <person name="Kubo M."/>
            <person name="Kurata T."/>
            <person name="Lalonde S."/>
            <person name="Li K."/>
            <person name="Li Y."/>
            <person name="Litt A."/>
            <person name="Lyons E."/>
            <person name="Manning G."/>
            <person name="Maruyama T."/>
            <person name="Michael T.P."/>
            <person name="Mikami K."/>
            <person name="Miyazaki S."/>
            <person name="Morinaga S."/>
            <person name="Murata T."/>
            <person name="Mueller-Roeber B."/>
            <person name="Nelson D.R."/>
            <person name="Obara M."/>
            <person name="Oguri Y."/>
            <person name="Olmstead R.G."/>
            <person name="Onodera N."/>
            <person name="Petersen B.L."/>
            <person name="Pils B."/>
            <person name="Prigge M."/>
            <person name="Rensing S.A."/>
            <person name="Riano-Pachon D.M."/>
            <person name="Roberts A.W."/>
            <person name="Sato Y."/>
            <person name="Scheller H.V."/>
            <person name="Schulz B."/>
            <person name="Schulz C."/>
            <person name="Shakirov E.V."/>
            <person name="Shibagaki N."/>
            <person name="Shinohara N."/>
            <person name="Shippen D.E."/>
            <person name="Soerensen I."/>
            <person name="Sotooka R."/>
            <person name="Sugimoto N."/>
            <person name="Sugita M."/>
            <person name="Sumikawa N."/>
            <person name="Tanurdzic M."/>
            <person name="Theissen G."/>
            <person name="Ulvskov P."/>
            <person name="Wakazuki S."/>
            <person name="Weng J.K."/>
            <person name="Willats W.W."/>
            <person name="Wipf D."/>
            <person name="Wolf P.G."/>
            <person name="Yang L."/>
            <person name="Zimmer A.D."/>
            <person name="Zhu Q."/>
            <person name="Mitros T."/>
            <person name="Hellsten U."/>
            <person name="Loque D."/>
            <person name="Otillar R."/>
            <person name="Salamov A."/>
            <person name="Schmutz J."/>
            <person name="Shapiro H."/>
            <person name="Lindquist E."/>
            <person name="Lucas S."/>
            <person name="Rokhsar D."/>
            <person name="Grigoriev I.V."/>
        </authorList>
    </citation>
    <scope>NUCLEOTIDE SEQUENCE [LARGE SCALE GENOMIC DNA]</scope>
</reference>
<evidence type="ECO:0000256" key="6">
    <source>
        <dbReference type="PIRSR" id="PIRSR000077-1"/>
    </source>
</evidence>
<feature type="non-terminal residue" evidence="9">
    <location>
        <position position="1"/>
    </location>
</feature>
<dbReference type="PROSITE" id="PS51352">
    <property type="entry name" value="THIOREDOXIN_2"/>
    <property type="match status" value="1"/>
</dbReference>
<evidence type="ECO:0000259" key="8">
    <source>
        <dbReference type="PROSITE" id="PS51352"/>
    </source>
</evidence>
<dbReference type="FunCoup" id="D8QR85">
    <property type="interactions" value="1116"/>
</dbReference>
<dbReference type="KEGG" id="smo:SELMODRAFT_39013"/>
<dbReference type="InterPro" id="IPR017937">
    <property type="entry name" value="Thioredoxin_CS"/>
</dbReference>
<feature type="active site" description="Nucleophile" evidence="6">
    <location>
        <position position="24"/>
    </location>
</feature>
<protein>
    <recommendedName>
        <fullName evidence="8">Thioredoxin domain-containing protein</fullName>
    </recommendedName>
</protein>
<dbReference type="InterPro" id="IPR005746">
    <property type="entry name" value="Thioredoxin"/>
</dbReference>
<organism evidence="10">
    <name type="scientific">Selaginella moellendorffii</name>
    <name type="common">Spikemoss</name>
    <dbReference type="NCBI Taxonomy" id="88036"/>
    <lineage>
        <taxon>Eukaryota</taxon>
        <taxon>Viridiplantae</taxon>
        <taxon>Streptophyta</taxon>
        <taxon>Embryophyta</taxon>
        <taxon>Tracheophyta</taxon>
        <taxon>Lycopodiopsida</taxon>
        <taxon>Selaginellales</taxon>
        <taxon>Selaginellaceae</taxon>
        <taxon>Selaginella</taxon>
    </lineage>
</organism>
<dbReference type="HOGENOM" id="CLU_090389_10_2_1"/>
<keyword evidence="5 7" id="KW-0676">Redox-active center</keyword>
<dbReference type="FunFam" id="3.40.30.10:FF:000001">
    <property type="entry name" value="Thioredoxin"/>
    <property type="match status" value="1"/>
</dbReference>
<dbReference type="GO" id="GO:0005737">
    <property type="term" value="C:cytoplasm"/>
    <property type="evidence" value="ECO:0000318"/>
    <property type="project" value="GO_Central"/>
</dbReference>